<dbReference type="Proteomes" id="UP000789405">
    <property type="component" value="Unassembled WGS sequence"/>
</dbReference>
<evidence type="ECO:0000313" key="1">
    <source>
        <dbReference type="EMBL" id="CAG8781578.1"/>
    </source>
</evidence>
<proteinExistence type="predicted"/>
<reference evidence="1" key="1">
    <citation type="submission" date="2021-06" db="EMBL/GenBank/DDBJ databases">
        <authorList>
            <person name="Kallberg Y."/>
            <person name="Tangrot J."/>
            <person name="Rosling A."/>
        </authorList>
    </citation>
    <scope>NUCLEOTIDE SEQUENCE</scope>
    <source>
        <strain evidence="1">MA453B</strain>
    </source>
</reference>
<dbReference type="EMBL" id="CAJVPY010022032">
    <property type="protein sequence ID" value="CAG8781578.1"/>
    <property type="molecule type" value="Genomic_DNA"/>
</dbReference>
<sequence>HNYLLQLMGNMDKTSLAFDMPNNVTINDTESRTISIRTCGYEKSWFTVVLACIADGNKLSPMIIFKLKNVSRLRFPPGVIVRANEKG</sequence>
<keyword evidence="2" id="KW-1185">Reference proteome</keyword>
<accession>A0A9N9P2C1</accession>
<organism evidence="1 2">
    <name type="scientific">Dentiscutata erythropus</name>
    <dbReference type="NCBI Taxonomy" id="1348616"/>
    <lineage>
        <taxon>Eukaryota</taxon>
        <taxon>Fungi</taxon>
        <taxon>Fungi incertae sedis</taxon>
        <taxon>Mucoromycota</taxon>
        <taxon>Glomeromycotina</taxon>
        <taxon>Glomeromycetes</taxon>
        <taxon>Diversisporales</taxon>
        <taxon>Gigasporaceae</taxon>
        <taxon>Dentiscutata</taxon>
    </lineage>
</organism>
<gene>
    <name evidence="1" type="ORF">DERYTH_LOCUS19713</name>
</gene>
<feature type="non-terminal residue" evidence="1">
    <location>
        <position position="1"/>
    </location>
</feature>
<dbReference type="AlphaFoldDB" id="A0A9N9P2C1"/>
<comment type="caution">
    <text evidence="1">The sequence shown here is derived from an EMBL/GenBank/DDBJ whole genome shotgun (WGS) entry which is preliminary data.</text>
</comment>
<protein>
    <submittedName>
        <fullName evidence="1">24399_t:CDS:1</fullName>
    </submittedName>
</protein>
<name>A0A9N9P2C1_9GLOM</name>
<dbReference type="OrthoDB" id="2426885at2759"/>
<evidence type="ECO:0000313" key="2">
    <source>
        <dbReference type="Proteomes" id="UP000789405"/>
    </source>
</evidence>